<dbReference type="EMBL" id="BMAW01079119">
    <property type="protein sequence ID" value="GFU14049.1"/>
    <property type="molecule type" value="Genomic_DNA"/>
</dbReference>
<organism evidence="1 2">
    <name type="scientific">Nephila pilipes</name>
    <name type="common">Giant wood spider</name>
    <name type="synonym">Nephila maculata</name>
    <dbReference type="NCBI Taxonomy" id="299642"/>
    <lineage>
        <taxon>Eukaryota</taxon>
        <taxon>Metazoa</taxon>
        <taxon>Ecdysozoa</taxon>
        <taxon>Arthropoda</taxon>
        <taxon>Chelicerata</taxon>
        <taxon>Arachnida</taxon>
        <taxon>Araneae</taxon>
        <taxon>Araneomorphae</taxon>
        <taxon>Entelegynae</taxon>
        <taxon>Araneoidea</taxon>
        <taxon>Nephilidae</taxon>
        <taxon>Nephila</taxon>
    </lineage>
</organism>
<protein>
    <submittedName>
        <fullName evidence="1">Uncharacterized protein</fullName>
    </submittedName>
</protein>
<keyword evidence="2" id="KW-1185">Reference proteome</keyword>
<reference evidence="1" key="1">
    <citation type="submission" date="2020-08" db="EMBL/GenBank/DDBJ databases">
        <title>Multicomponent nature underlies the extraordinary mechanical properties of spider dragline silk.</title>
        <authorList>
            <person name="Kono N."/>
            <person name="Nakamura H."/>
            <person name="Mori M."/>
            <person name="Yoshida Y."/>
            <person name="Ohtoshi R."/>
            <person name="Malay A.D."/>
            <person name="Moran D.A.P."/>
            <person name="Tomita M."/>
            <person name="Numata K."/>
            <person name="Arakawa K."/>
        </authorList>
    </citation>
    <scope>NUCLEOTIDE SEQUENCE</scope>
</reference>
<comment type="caution">
    <text evidence="1">The sequence shown here is derived from an EMBL/GenBank/DDBJ whole genome shotgun (WGS) entry which is preliminary data.</text>
</comment>
<name>A0A8X6QEE6_NEPPI</name>
<dbReference type="AlphaFoldDB" id="A0A8X6QEE6"/>
<proteinExistence type="predicted"/>
<accession>A0A8X6QEE6</accession>
<sequence>MESCFAYPRSEAPNLVYTRAWCQAREWNQLVLDEWVVAVGGGWSEKGCPSSPPGVASINLRLIPPLPLPLRGCPEKGKFTNCRP</sequence>
<evidence type="ECO:0000313" key="2">
    <source>
        <dbReference type="Proteomes" id="UP000887013"/>
    </source>
</evidence>
<dbReference type="Proteomes" id="UP000887013">
    <property type="component" value="Unassembled WGS sequence"/>
</dbReference>
<evidence type="ECO:0000313" key="1">
    <source>
        <dbReference type="EMBL" id="GFU14049.1"/>
    </source>
</evidence>
<gene>
    <name evidence="1" type="ORF">NPIL_381121</name>
</gene>